<evidence type="ECO:0000313" key="3">
    <source>
        <dbReference type="Proteomes" id="UP001054945"/>
    </source>
</evidence>
<dbReference type="Proteomes" id="UP001054945">
    <property type="component" value="Unassembled WGS sequence"/>
</dbReference>
<accession>A0AAV4V0U1</accession>
<feature type="region of interest" description="Disordered" evidence="1">
    <location>
        <begin position="1"/>
        <end position="21"/>
    </location>
</feature>
<evidence type="ECO:0000313" key="2">
    <source>
        <dbReference type="EMBL" id="GIY63835.1"/>
    </source>
</evidence>
<name>A0AAV4V0U1_CAEEX</name>
<comment type="caution">
    <text evidence="2">The sequence shown here is derived from an EMBL/GenBank/DDBJ whole genome shotgun (WGS) entry which is preliminary data.</text>
</comment>
<evidence type="ECO:0000256" key="1">
    <source>
        <dbReference type="SAM" id="MobiDB-lite"/>
    </source>
</evidence>
<reference evidence="2 3" key="1">
    <citation type="submission" date="2021-06" db="EMBL/GenBank/DDBJ databases">
        <title>Caerostris extrusa draft genome.</title>
        <authorList>
            <person name="Kono N."/>
            <person name="Arakawa K."/>
        </authorList>
    </citation>
    <scope>NUCLEOTIDE SEQUENCE [LARGE SCALE GENOMIC DNA]</scope>
</reference>
<gene>
    <name evidence="2" type="ORF">CEXT_514241</name>
</gene>
<proteinExistence type="predicted"/>
<sequence>MSFPPPQEPGTEQLADDSPGVIQAAHMHQSLDHQFEPRPLWTVGWYRGPRREQQFDLLPPALAGSLPDDEEESTDRFLMLDTPSRCLGSSRPKFRLLFEVRKLGEGTLGVDGMLSSGLLVVIEIWSVTGLLTPELFLSSDGC</sequence>
<keyword evidence="3" id="KW-1185">Reference proteome</keyword>
<dbReference type="AlphaFoldDB" id="A0AAV4V0U1"/>
<organism evidence="2 3">
    <name type="scientific">Caerostris extrusa</name>
    <name type="common">Bark spider</name>
    <name type="synonym">Caerostris bankana</name>
    <dbReference type="NCBI Taxonomy" id="172846"/>
    <lineage>
        <taxon>Eukaryota</taxon>
        <taxon>Metazoa</taxon>
        <taxon>Ecdysozoa</taxon>
        <taxon>Arthropoda</taxon>
        <taxon>Chelicerata</taxon>
        <taxon>Arachnida</taxon>
        <taxon>Araneae</taxon>
        <taxon>Araneomorphae</taxon>
        <taxon>Entelegynae</taxon>
        <taxon>Araneoidea</taxon>
        <taxon>Araneidae</taxon>
        <taxon>Caerostris</taxon>
    </lineage>
</organism>
<protein>
    <submittedName>
        <fullName evidence="2">Uncharacterized protein</fullName>
    </submittedName>
</protein>
<dbReference type="EMBL" id="BPLR01013789">
    <property type="protein sequence ID" value="GIY63835.1"/>
    <property type="molecule type" value="Genomic_DNA"/>
</dbReference>